<dbReference type="Gene3D" id="2.20.25.30">
    <property type="match status" value="1"/>
</dbReference>
<evidence type="ECO:0000256" key="1">
    <source>
        <dbReference type="ARBA" id="ARBA00009805"/>
    </source>
</evidence>
<keyword evidence="6" id="KW-0694">RNA-binding</keyword>
<dbReference type="EMBL" id="VRVR01000016">
    <property type="protein sequence ID" value="KAF0852792.1"/>
    <property type="molecule type" value="Genomic_DNA"/>
</dbReference>
<dbReference type="HAMAP" id="MF_00547">
    <property type="entry name" value="Ribosomal_eL37"/>
    <property type="match status" value="1"/>
</dbReference>
<keyword evidence="2" id="KW-0479">Metal-binding</keyword>
<name>A0A8K0AIZ0_ANDGO</name>
<dbReference type="OrthoDB" id="10259236at2759"/>
<evidence type="ECO:0000256" key="7">
    <source>
        <dbReference type="ARBA" id="ARBA00022980"/>
    </source>
</evidence>
<evidence type="ECO:0000256" key="6">
    <source>
        <dbReference type="ARBA" id="ARBA00022884"/>
    </source>
</evidence>
<organism evidence="9 10">
    <name type="scientific">Andalucia godoyi</name>
    <name type="common">Flagellate</name>
    <dbReference type="NCBI Taxonomy" id="505711"/>
    <lineage>
        <taxon>Eukaryota</taxon>
        <taxon>Discoba</taxon>
        <taxon>Jakobida</taxon>
        <taxon>Andalucina</taxon>
        <taxon>Andaluciidae</taxon>
        <taxon>Andalucia</taxon>
    </lineage>
</organism>
<dbReference type="InterPro" id="IPR011332">
    <property type="entry name" value="Ribosomal_zn-bd"/>
</dbReference>
<dbReference type="AlphaFoldDB" id="A0A8K0AIZ0"/>
<comment type="similarity">
    <text evidence="1">Belongs to the eukaryotic ribosomal protein eL37 family.</text>
</comment>
<proteinExistence type="inferred from homology"/>
<keyword evidence="10" id="KW-1185">Reference proteome</keyword>
<dbReference type="GO" id="GO:0008270">
    <property type="term" value="F:zinc ion binding"/>
    <property type="evidence" value="ECO:0007669"/>
    <property type="project" value="UniProtKB-KW"/>
</dbReference>
<keyword evidence="8" id="KW-0687">Ribonucleoprotein</keyword>
<evidence type="ECO:0000256" key="2">
    <source>
        <dbReference type="ARBA" id="ARBA00022723"/>
    </source>
</evidence>
<gene>
    <name evidence="9" type="ORF">ANDGO_01122</name>
</gene>
<dbReference type="GO" id="GO:0006412">
    <property type="term" value="P:translation"/>
    <property type="evidence" value="ECO:0007669"/>
    <property type="project" value="InterPro"/>
</dbReference>
<reference evidence="9" key="1">
    <citation type="submission" date="2019-09" db="EMBL/GenBank/DDBJ databases">
        <title>The Mitochondrial Proteome of the Jakobid, Andalucia godoyi, a Protist With the Most Gene-Rich and Bacteria-Like Mitochondrial Genome.</title>
        <authorList>
            <person name="Gray M.W."/>
            <person name="Burger G."/>
            <person name="Derelle R."/>
            <person name="Klimes V."/>
            <person name="Leger M."/>
            <person name="Sarrasin M."/>
            <person name="Vlcek C."/>
            <person name="Roger A.J."/>
            <person name="Elias M."/>
            <person name="Lang B.F."/>
        </authorList>
    </citation>
    <scope>NUCLEOTIDE SEQUENCE</scope>
    <source>
        <strain evidence="9">And28</strain>
    </source>
</reference>
<dbReference type="FunFam" id="2.20.25.30:FF:000001">
    <property type="entry name" value="Ribosomal protein L37"/>
    <property type="match status" value="1"/>
</dbReference>
<dbReference type="GO" id="GO:0003735">
    <property type="term" value="F:structural constituent of ribosome"/>
    <property type="evidence" value="ECO:0007669"/>
    <property type="project" value="InterPro"/>
</dbReference>
<keyword evidence="3" id="KW-0699">rRNA-binding</keyword>
<accession>A0A8K0AIZ0</accession>
<dbReference type="GO" id="GO:0022625">
    <property type="term" value="C:cytosolic large ribosomal subunit"/>
    <property type="evidence" value="ECO:0007669"/>
    <property type="project" value="TreeGrafter"/>
</dbReference>
<evidence type="ECO:0000313" key="9">
    <source>
        <dbReference type="EMBL" id="KAF0852792.1"/>
    </source>
</evidence>
<evidence type="ECO:0000313" key="10">
    <source>
        <dbReference type="Proteomes" id="UP000799049"/>
    </source>
</evidence>
<sequence length="88" mass="9957">MTKGTTSFGKRHVKTHVLCIRCNRRSFHAQKKTCAACGYPAAKIRSYNWSDKAKRRKTTGSGRMRYLKTVTQKFKNGFRTGSVTAPKA</sequence>
<evidence type="ECO:0000256" key="8">
    <source>
        <dbReference type="ARBA" id="ARBA00023274"/>
    </source>
</evidence>
<protein>
    <submittedName>
        <fullName evidence="9">60S large subunit ribosomal protein eL37 (RpL37)</fullName>
    </submittedName>
</protein>
<dbReference type="InterPro" id="IPR011331">
    <property type="entry name" value="Ribosomal_eL37/eL43"/>
</dbReference>
<dbReference type="PANTHER" id="PTHR10768:SF0">
    <property type="entry name" value="RIBOSOMAL PROTEIN L37"/>
    <property type="match status" value="1"/>
</dbReference>
<keyword evidence="5" id="KW-0862">Zinc</keyword>
<dbReference type="InterPro" id="IPR001569">
    <property type="entry name" value="Ribosomal_eL37"/>
</dbReference>
<dbReference type="SUPFAM" id="SSF57829">
    <property type="entry name" value="Zn-binding ribosomal proteins"/>
    <property type="match status" value="1"/>
</dbReference>
<dbReference type="Proteomes" id="UP000799049">
    <property type="component" value="Unassembled WGS sequence"/>
</dbReference>
<dbReference type="NCBIfam" id="NF003214">
    <property type="entry name" value="PRK04179.1"/>
    <property type="match status" value="1"/>
</dbReference>
<dbReference type="Pfam" id="PF01907">
    <property type="entry name" value="Ribosomal_L37e"/>
    <property type="match status" value="1"/>
</dbReference>
<evidence type="ECO:0000256" key="4">
    <source>
        <dbReference type="ARBA" id="ARBA00022771"/>
    </source>
</evidence>
<dbReference type="PANTHER" id="PTHR10768">
    <property type="entry name" value="60S RIBOSOMAL PROTEIN L37"/>
    <property type="match status" value="1"/>
</dbReference>
<keyword evidence="4" id="KW-0863">Zinc-finger</keyword>
<keyword evidence="7 9" id="KW-0689">Ribosomal protein</keyword>
<evidence type="ECO:0000256" key="3">
    <source>
        <dbReference type="ARBA" id="ARBA00022730"/>
    </source>
</evidence>
<dbReference type="GO" id="GO:0019843">
    <property type="term" value="F:rRNA binding"/>
    <property type="evidence" value="ECO:0007669"/>
    <property type="project" value="UniProtKB-KW"/>
</dbReference>
<comment type="caution">
    <text evidence="9">The sequence shown here is derived from an EMBL/GenBank/DDBJ whole genome shotgun (WGS) entry which is preliminary data.</text>
</comment>
<evidence type="ECO:0000256" key="5">
    <source>
        <dbReference type="ARBA" id="ARBA00022833"/>
    </source>
</evidence>